<dbReference type="PANTHER" id="PTHR11070">
    <property type="entry name" value="UVRD / RECB / PCRA DNA HELICASE FAMILY MEMBER"/>
    <property type="match status" value="1"/>
</dbReference>
<keyword evidence="3 12" id="KW-0378">Hydrolase</keyword>
<dbReference type="InterPro" id="IPR013986">
    <property type="entry name" value="DExx_box_DNA_helicase_dom_sf"/>
</dbReference>
<dbReference type="Pfam" id="PF13361">
    <property type="entry name" value="UvrD_C"/>
    <property type="match status" value="1"/>
</dbReference>
<evidence type="ECO:0000256" key="8">
    <source>
        <dbReference type="ARBA" id="ARBA00034617"/>
    </source>
</evidence>
<dbReference type="InterPro" id="IPR014016">
    <property type="entry name" value="UvrD-like_ATP-bd"/>
</dbReference>
<dbReference type="CDD" id="cd17932">
    <property type="entry name" value="DEXQc_UvrD"/>
    <property type="match status" value="1"/>
</dbReference>
<name>A0A2S5R983_9PROT</name>
<dbReference type="InterPro" id="IPR027417">
    <property type="entry name" value="P-loop_NTPase"/>
</dbReference>
<dbReference type="PROSITE" id="PS51198">
    <property type="entry name" value="UVRD_HELICASE_ATP_BIND"/>
    <property type="match status" value="1"/>
</dbReference>
<dbReference type="Gene3D" id="1.10.486.10">
    <property type="entry name" value="PCRA, domain 4"/>
    <property type="match status" value="1"/>
</dbReference>
<proteinExistence type="inferred from homology"/>
<dbReference type="GO" id="GO:0005829">
    <property type="term" value="C:cytosol"/>
    <property type="evidence" value="ECO:0007669"/>
    <property type="project" value="TreeGrafter"/>
</dbReference>
<evidence type="ECO:0000256" key="11">
    <source>
        <dbReference type="ARBA" id="ARBA00048988"/>
    </source>
</evidence>
<comment type="catalytic activity">
    <reaction evidence="8">
        <text>Couples ATP hydrolysis with the unwinding of duplex DNA by translocating in the 3'-5' direction.</text>
        <dbReference type="EC" id="5.6.2.4"/>
    </reaction>
</comment>
<keyword evidence="7" id="KW-0413">Isomerase</keyword>
<feature type="domain" description="UvrD-like helicase C-terminal" evidence="14">
    <location>
        <begin position="306"/>
        <end position="566"/>
    </location>
</feature>
<evidence type="ECO:0000256" key="3">
    <source>
        <dbReference type="ARBA" id="ARBA00022801"/>
    </source>
</evidence>
<protein>
    <recommendedName>
        <fullName evidence="9">DNA 3'-5' helicase</fullName>
        <ecNumber evidence="9">5.6.2.4</ecNumber>
    </recommendedName>
    <alternativeName>
        <fullName evidence="10">DNA 3'-5' helicase II</fullName>
    </alternativeName>
</protein>
<dbReference type="PROSITE" id="PS51217">
    <property type="entry name" value="UVRD_HELICASE_CTER"/>
    <property type="match status" value="1"/>
</dbReference>
<dbReference type="EMBL" id="PHHC01000080">
    <property type="protein sequence ID" value="PPE03860.1"/>
    <property type="molecule type" value="Genomic_DNA"/>
</dbReference>
<sequence length="722" mass="82387">MNKNLFFDANLENSPCVNLESFSSEEFFKNVTALNDAQKSAIQAKGRVLVSAGAGTGKTKVLTLRYAYLVQSCKIPLTHIMAVTFTNRAAQEMKGRLEQLMSIQTKSLWIGTFHSLALRLLKSAPERIGRKPGFSVLDTKDQGRIMGKLLKAIKAKRQYTCQTVLHQISQWKCQTWLPHQVPPAHDEINLTLYHHYQQELELTNSVDFDDLLLLSYHMLKADEALLSKWQRYFKHILVDEYQDINSLQYGWIKLLAAQSEGLFCVGDEDQSIYGWRGASIENILRFQEDFPGAQIIPLEENYRSSPAILSAASTLIGNNHLRHGKILRTQRRDGEKIQVQGLWDSKEEAAYVIKKIVASHQKGRPYASMAILMRTSAQSREFEERFLVEHIPYQVVGSINFYERQEIRDMLGYLRWIHNPSDGLAFERVMNTPRRGIGPGALGKIYSKAKAKECSLEEAGRILCEEEKLSSALGILLHQVQKWRRHEGPLEQLAARVFQESGYEAYLLNQGNEGISRQENVKEFLKALENFQNLEDFLDHVSLLLELRARSSQDSVSILTLHAAKGLEFEETFLVGWEEQLFPHARCLSERDLEEERRLAYVALTRAKERVNITFAWNRRTLQGQMPSSPSRFIQELPAGEIDLRLSLEKASASSMKHFPSAPKGVSVSSSQEAIRPGVRLFHQVFGWGIVESYHGNVVQLVFKQYGTKSVMDSFLFFTEQK</sequence>
<comment type="caution">
    <text evidence="15">The sequence shown here is derived from an EMBL/GenBank/DDBJ whole genome shotgun (WGS) entry which is preliminary data.</text>
</comment>
<dbReference type="GO" id="GO:0016887">
    <property type="term" value="F:ATP hydrolysis activity"/>
    <property type="evidence" value="ECO:0007669"/>
    <property type="project" value="RHEA"/>
</dbReference>
<evidence type="ECO:0000256" key="12">
    <source>
        <dbReference type="PROSITE-ProRule" id="PRU00560"/>
    </source>
</evidence>
<comment type="similarity">
    <text evidence="1">Belongs to the helicase family. UvrD subfamily.</text>
</comment>
<keyword evidence="16" id="KW-1185">Reference proteome</keyword>
<evidence type="ECO:0000256" key="7">
    <source>
        <dbReference type="ARBA" id="ARBA00023235"/>
    </source>
</evidence>
<dbReference type="GO" id="GO:0033202">
    <property type="term" value="C:DNA helicase complex"/>
    <property type="evidence" value="ECO:0007669"/>
    <property type="project" value="TreeGrafter"/>
</dbReference>
<evidence type="ECO:0000313" key="16">
    <source>
        <dbReference type="Proteomes" id="UP000239425"/>
    </source>
</evidence>
<keyword evidence="4 12" id="KW-0347">Helicase</keyword>
<evidence type="ECO:0000256" key="5">
    <source>
        <dbReference type="ARBA" id="ARBA00022840"/>
    </source>
</evidence>
<evidence type="ECO:0000256" key="2">
    <source>
        <dbReference type="ARBA" id="ARBA00022741"/>
    </source>
</evidence>
<keyword evidence="2 12" id="KW-0547">Nucleotide-binding</keyword>
<keyword evidence="5 12" id="KW-0067">ATP-binding</keyword>
<dbReference type="OrthoDB" id="9806690at2"/>
<evidence type="ECO:0000256" key="10">
    <source>
        <dbReference type="ARBA" id="ARBA00034923"/>
    </source>
</evidence>
<evidence type="ECO:0000256" key="4">
    <source>
        <dbReference type="ARBA" id="ARBA00022806"/>
    </source>
</evidence>
<dbReference type="GO" id="GO:0000725">
    <property type="term" value="P:recombinational repair"/>
    <property type="evidence" value="ECO:0007669"/>
    <property type="project" value="TreeGrafter"/>
</dbReference>
<dbReference type="Proteomes" id="UP000239425">
    <property type="component" value="Unassembled WGS sequence"/>
</dbReference>
<dbReference type="Pfam" id="PF00580">
    <property type="entry name" value="UvrD-helicase"/>
    <property type="match status" value="1"/>
</dbReference>
<dbReference type="Gene3D" id="1.10.10.160">
    <property type="match status" value="1"/>
</dbReference>
<feature type="binding site" evidence="12">
    <location>
        <begin position="52"/>
        <end position="59"/>
    </location>
    <ligand>
        <name>ATP</name>
        <dbReference type="ChEBI" id="CHEBI:30616"/>
    </ligand>
</feature>
<feature type="domain" description="UvrD-like helicase ATP-binding" evidence="13">
    <location>
        <begin position="31"/>
        <end position="305"/>
    </location>
</feature>
<dbReference type="Gene3D" id="3.40.50.300">
    <property type="entry name" value="P-loop containing nucleotide triphosphate hydrolases"/>
    <property type="match status" value="2"/>
</dbReference>
<dbReference type="GO" id="GO:0005524">
    <property type="term" value="F:ATP binding"/>
    <property type="evidence" value="ECO:0007669"/>
    <property type="project" value="UniProtKB-UniRule"/>
</dbReference>
<organism evidence="15 16">
    <name type="scientific">Holospora curviuscula</name>
    <dbReference type="NCBI Taxonomy" id="1082868"/>
    <lineage>
        <taxon>Bacteria</taxon>
        <taxon>Pseudomonadati</taxon>
        <taxon>Pseudomonadota</taxon>
        <taxon>Alphaproteobacteria</taxon>
        <taxon>Holosporales</taxon>
        <taxon>Holosporaceae</taxon>
        <taxon>Holospora</taxon>
    </lineage>
</organism>
<keyword evidence="6" id="KW-0238">DNA-binding</keyword>
<dbReference type="AlphaFoldDB" id="A0A2S5R983"/>
<evidence type="ECO:0000256" key="1">
    <source>
        <dbReference type="ARBA" id="ARBA00009922"/>
    </source>
</evidence>
<dbReference type="PANTHER" id="PTHR11070:SF2">
    <property type="entry name" value="ATP-DEPENDENT DNA HELICASE SRS2"/>
    <property type="match status" value="1"/>
</dbReference>
<dbReference type="GO" id="GO:0003677">
    <property type="term" value="F:DNA binding"/>
    <property type="evidence" value="ECO:0007669"/>
    <property type="project" value="UniProtKB-KW"/>
</dbReference>
<dbReference type="InterPro" id="IPR000212">
    <property type="entry name" value="DNA_helicase_UvrD/REP"/>
</dbReference>
<evidence type="ECO:0000259" key="14">
    <source>
        <dbReference type="PROSITE" id="PS51217"/>
    </source>
</evidence>
<dbReference type="GO" id="GO:0043138">
    <property type="term" value="F:3'-5' DNA helicase activity"/>
    <property type="evidence" value="ECO:0007669"/>
    <property type="project" value="UniProtKB-EC"/>
</dbReference>
<gene>
    <name evidence="15" type="ORF">HCUR_00638</name>
</gene>
<comment type="catalytic activity">
    <reaction evidence="11">
        <text>ATP + H2O = ADP + phosphate + H(+)</text>
        <dbReference type="Rhea" id="RHEA:13065"/>
        <dbReference type="ChEBI" id="CHEBI:15377"/>
        <dbReference type="ChEBI" id="CHEBI:15378"/>
        <dbReference type="ChEBI" id="CHEBI:30616"/>
        <dbReference type="ChEBI" id="CHEBI:43474"/>
        <dbReference type="ChEBI" id="CHEBI:456216"/>
        <dbReference type="EC" id="5.6.2.4"/>
    </reaction>
</comment>
<evidence type="ECO:0000256" key="6">
    <source>
        <dbReference type="ARBA" id="ARBA00023125"/>
    </source>
</evidence>
<dbReference type="InterPro" id="IPR014017">
    <property type="entry name" value="DNA_helicase_UvrD-like_C"/>
</dbReference>
<evidence type="ECO:0000313" key="15">
    <source>
        <dbReference type="EMBL" id="PPE03860.1"/>
    </source>
</evidence>
<dbReference type="EC" id="5.6.2.4" evidence="9"/>
<evidence type="ECO:0000256" key="9">
    <source>
        <dbReference type="ARBA" id="ARBA00034808"/>
    </source>
</evidence>
<accession>A0A2S5R983</accession>
<reference evidence="15 16" key="1">
    <citation type="submission" date="2017-11" db="EMBL/GenBank/DDBJ databases">
        <title>Comparative genomic analysis of Holospora spp., intranuclear symbionts of paramecia.</title>
        <authorList>
            <person name="Garushyants S.K."/>
            <person name="Beliavskaya A."/>
            <person name="Malko D.B."/>
            <person name="Logacheva M.D."/>
            <person name="Rautian M.S."/>
            <person name="Gelfand M.S."/>
        </authorList>
    </citation>
    <scope>NUCLEOTIDE SEQUENCE [LARGE SCALE GENOMIC DNA]</scope>
    <source>
        <strain evidence="16">02AZ16</strain>
    </source>
</reference>
<dbReference type="RefSeq" id="WP_104206694.1">
    <property type="nucleotide sequence ID" value="NZ_PHHC01000080.1"/>
</dbReference>
<dbReference type="SUPFAM" id="SSF52540">
    <property type="entry name" value="P-loop containing nucleoside triphosphate hydrolases"/>
    <property type="match status" value="1"/>
</dbReference>
<evidence type="ECO:0000259" key="13">
    <source>
        <dbReference type="PROSITE" id="PS51198"/>
    </source>
</evidence>